<evidence type="ECO:0000313" key="3">
    <source>
        <dbReference type="Proteomes" id="UP000636479"/>
    </source>
</evidence>
<organism evidence="2 3">
    <name type="scientific">Mycena indigotica</name>
    <dbReference type="NCBI Taxonomy" id="2126181"/>
    <lineage>
        <taxon>Eukaryota</taxon>
        <taxon>Fungi</taxon>
        <taxon>Dikarya</taxon>
        <taxon>Basidiomycota</taxon>
        <taxon>Agaricomycotina</taxon>
        <taxon>Agaricomycetes</taxon>
        <taxon>Agaricomycetidae</taxon>
        <taxon>Agaricales</taxon>
        <taxon>Marasmiineae</taxon>
        <taxon>Mycenaceae</taxon>
        <taxon>Mycena</taxon>
    </lineage>
</organism>
<protein>
    <submittedName>
        <fullName evidence="2">Uncharacterized protein</fullName>
    </submittedName>
</protein>
<dbReference type="AlphaFoldDB" id="A0A8H6SDJ6"/>
<reference evidence="2" key="1">
    <citation type="submission" date="2020-05" db="EMBL/GenBank/DDBJ databases">
        <title>Mycena genomes resolve the evolution of fungal bioluminescence.</title>
        <authorList>
            <person name="Tsai I.J."/>
        </authorList>
    </citation>
    <scope>NUCLEOTIDE SEQUENCE</scope>
    <source>
        <strain evidence="2">171206Taipei</strain>
    </source>
</reference>
<keyword evidence="3" id="KW-1185">Reference proteome</keyword>
<proteinExistence type="predicted"/>
<feature type="region of interest" description="Disordered" evidence="1">
    <location>
        <begin position="1"/>
        <end position="40"/>
    </location>
</feature>
<sequence length="215" mass="23603">MPTIPPQPPVRRPPLLGLPKRPDHVGGRVSEAQSDPLSAVQDRLRIIQKQRDEEKAHKDDAVRRALVAEARVSALEALLAQAEKREVQTAHSWAQDMQEWKQADKDRVRKHEKQMSTLRAVLGPITDYILAPSPETLARAKELTRLRITTPSPDLLSQYASSDSEPEDGNATMRSKRPRSPTSAAAPSGTPQLAGPSRPSKKAKLADEALVEADG</sequence>
<gene>
    <name evidence="2" type="ORF">MIND_00908200</name>
</gene>
<comment type="caution">
    <text evidence="2">The sequence shown here is derived from an EMBL/GenBank/DDBJ whole genome shotgun (WGS) entry which is preliminary data.</text>
</comment>
<feature type="compositionally biased region" description="Polar residues" evidence="1">
    <location>
        <begin position="180"/>
        <end position="191"/>
    </location>
</feature>
<feature type="region of interest" description="Disordered" evidence="1">
    <location>
        <begin position="149"/>
        <end position="215"/>
    </location>
</feature>
<dbReference type="RefSeq" id="XP_037217134.1">
    <property type="nucleotide sequence ID" value="XM_037365722.1"/>
</dbReference>
<name>A0A8H6SDJ6_9AGAR</name>
<feature type="compositionally biased region" description="Pro residues" evidence="1">
    <location>
        <begin position="1"/>
        <end position="12"/>
    </location>
</feature>
<dbReference type="EMBL" id="JACAZF010000008">
    <property type="protein sequence ID" value="KAF7296775.1"/>
    <property type="molecule type" value="Genomic_DNA"/>
</dbReference>
<evidence type="ECO:0000313" key="2">
    <source>
        <dbReference type="EMBL" id="KAF7296775.1"/>
    </source>
</evidence>
<evidence type="ECO:0000256" key="1">
    <source>
        <dbReference type="SAM" id="MobiDB-lite"/>
    </source>
</evidence>
<dbReference type="GeneID" id="59348238"/>
<accession>A0A8H6SDJ6</accession>
<dbReference type="Proteomes" id="UP000636479">
    <property type="component" value="Unassembled WGS sequence"/>
</dbReference>